<gene>
    <name evidence="1" type="ORF">J8380_00885</name>
</gene>
<evidence type="ECO:0000313" key="1">
    <source>
        <dbReference type="EMBL" id="QTR50174.1"/>
    </source>
</evidence>
<evidence type="ECO:0000313" key="2">
    <source>
        <dbReference type="Proteomes" id="UP000672027"/>
    </source>
</evidence>
<sequence length="46" mass="4953">MPNVTVKLLDGTNKVVDTKTTDASGFYNFAAVLPAITPCSLKPWQV</sequence>
<keyword evidence="2" id="KW-1185">Reference proteome</keyword>
<dbReference type="EMBL" id="CP072800">
    <property type="protein sequence ID" value="QTR50174.1"/>
    <property type="molecule type" value="Genomic_DNA"/>
</dbReference>
<protein>
    <recommendedName>
        <fullName evidence="3">Carboxypeptidase regulatory-like domain-containing protein</fullName>
    </recommendedName>
</protein>
<dbReference type="Gene3D" id="2.60.40.10">
    <property type="entry name" value="Immunoglobulins"/>
    <property type="match status" value="1"/>
</dbReference>
<proteinExistence type="predicted"/>
<name>A0ABX7X7I6_9GAMM</name>
<accession>A0ABX7X7I6</accession>
<organism evidence="1 2">
    <name type="scientific">Candidatus Thiothrix anitrata</name>
    <dbReference type="NCBI Taxonomy" id="2823902"/>
    <lineage>
        <taxon>Bacteria</taxon>
        <taxon>Pseudomonadati</taxon>
        <taxon>Pseudomonadota</taxon>
        <taxon>Gammaproteobacteria</taxon>
        <taxon>Thiotrichales</taxon>
        <taxon>Thiotrichaceae</taxon>
        <taxon>Thiothrix</taxon>
    </lineage>
</organism>
<dbReference type="RefSeq" id="WP_210227226.1">
    <property type="nucleotide sequence ID" value="NZ_CP072800.1"/>
</dbReference>
<dbReference type="InterPro" id="IPR013783">
    <property type="entry name" value="Ig-like_fold"/>
</dbReference>
<evidence type="ECO:0008006" key="3">
    <source>
        <dbReference type="Google" id="ProtNLM"/>
    </source>
</evidence>
<reference evidence="1 2" key="1">
    <citation type="submission" date="2021-04" db="EMBL/GenBank/DDBJ databases">
        <title>Genomics, taxonomy and metabolism of representatives of sulfur bacteria of the genus Thiothrix: Thiothrix fructosivorans QT, Thiothrix unzii A1T and three new species, Thiothrix subterranea sp. nov., Thiothrix litoralis sp. nov. and 'Candidatus Thiothrix anitrata' sp. nov.</title>
        <authorList>
            <person name="Ravin N.V."/>
            <person name="Smolyakov D."/>
            <person name="Rudenko T.S."/>
            <person name="Mardanov A.V."/>
            <person name="Beletsky A.V."/>
            <person name="Markov N.D."/>
            <person name="Fomenkov A.I."/>
            <person name="Roberts R.J."/>
            <person name="Karnachuk O.V."/>
            <person name="Novikov A."/>
            <person name="Grabovich M.Y."/>
        </authorList>
    </citation>
    <scope>NUCLEOTIDE SEQUENCE [LARGE SCALE GENOMIC DNA]</scope>
    <source>
        <strain evidence="1 2">A52</strain>
    </source>
</reference>
<dbReference type="SUPFAM" id="SSF49478">
    <property type="entry name" value="Cna protein B-type domain"/>
    <property type="match status" value="1"/>
</dbReference>
<dbReference type="Proteomes" id="UP000672027">
    <property type="component" value="Chromosome"/>
</dbReference>